<proteinExistence type="predicted"/>
<evidence type="ECO:0008006" key="2">
    <source>
        <dbReference type="Google" id="ProtNLM"/>
    </source>
</evidence>
<gene>
    <name evidence="1" type="ORF">MGWOODY_Mmi1830</name>
</gene>
<accession>A0A160VDT5</accession>
<name>A0A160VDT5_9ZZZZ</name>
<sequence length="288" mass="33440">MSNTVYTGILTADETNSFLLRRDGSRVLEENHIWDGYINHWAGQNVCARLLRQKDYENGEPIVIIWPDISPANVDFMELYYNERLVKYWPSLFGHSAICVNGRIYNYSHLINENEVISIEEYFYRPALGEFAPSPSTGLFEILDDGTAYYDKFGRNFMRTIHVLRVEGINGSRMRSIFDRFLEMIHNTPVNPKKPEKWADFNLFTNSCSTLIKFGLRKYGFSKINGFLPRDVFVSAAYEILKYQNKENLSVSMYSMPQLKVPEAPYSKMSPITNPKNLFLNKKLPAYN</sequence>
<reference evidence="1" key="1">
    <citation type="submission" date="2015-10" db="EMBL/GenBank/DDBJ databases">
        <authorList>
            <person name="Gilbert D.G."/>
        </authorList>
    </citation>
    <scope>NUCLEOTIDE SEQUENCE</scope>
</reference>
<protein>
    <recommendedName>
        <fullName evidence="2">DUF4105 domain-containing protein</fullName>
    </recommendedName>
</protein>
<dbReference type="AlphaFoldDB" id="A0A160VDT5"/>
<organism evidence="1">
    <name type="scientific">hydrothermal vent metagenome</name>
    <dbReference type="NCBI Taxonomy" id="652676"/>
    <lineage>
        <taxon>unclassified sequences</taxon>
        <taxon>metagenomes</taxon>
        <taxon>ecological metagenomes</taxon>
    </lineage>
</organism>
<evidence type="ECO:0000313" key="1">
    <source>
        <dbReference type="EMBL" id="CUV08588.1"/>
    </source>
</evidence>
<dbReference type="EMBL" id="FAXC01000086">
    <property type="protein sequence ID" value="CUV08588.1"/>
    <property type="molecule type" value="Genomic_DNA"/>
</dbReference>